<dbReference type="EMBL" id="CALNXJ010000037">
    <property type="protein sequence ID" value="CAH3142752.1"/>
    <property type="molecule type" value="Genomic_DNA"/>
</dbReference>
<dbReference type="GO" id="GO:0016600">
    <property type="term" value="C:flotillin complex"/>
    <property type="evidence" value="ECO:0007669"/>
    <property type="project" value="TreeGrafter"/>
</dbReference>
<evidence type="ECO:0000259" key="5">
    <source>
        <dbReference type="SMART" id="SM00244"/>
    </source>
</evidence>
<dbReference type="GO" id="GO:2000049">
    <property type="term" value="P:positive regulation of cell-cell adhesion mediated by cadherin"/>
    <property type="evidence" value="ECO:0007669"/>
    <property type="project" value="TreeGrafter"/>
</dbReference>
<evidence type="ECO:0000313" key="6">
    <source>
        <dbReference type="EMBL" id="CAH3142752.1"/>
    </source>
</evidence>
<accession>A0AAU9XAQ5</accession>
<comment type="similarity">
    <text evidence="2 4">Belongs to the band 7/mec-2 family. Flotillin subfamily.</text>
</comment>
<reference evidence="6 7" key="1">
    <citation type="submission" date="2022-05" db="EMBL/GenBank/DDBJ databases">
        <authorList>
            <consortium name="Genoscope - CEA"/>
            <person name="William W."/>
        </authorList>
    </citation>
    <scope>NUCLEOTIDE SEQUENCE [LARGE SCALE GENOMIC DNA]</scope>
</reference>
<dbReference type="GO" id="GO:0002020">
    <property type="term" value="F:protease binding"/>
    <property type="evidence" value="ECO:0007669"/>
    <property type="project" value="TreeGrafter"/>
</dbReference>
<comment type="caution">
    <text evidence="6">The sequence shown here is derived from an EMBL/GenBank/DDBJ whole genome shotgun (WGS) entry which is preliminary data.</text>
</comment>
<dbReference type="GO" id="GO:0031410">
    <property type="term" value="C:cytoplasmic vesicle"/>
    <property type="evidence" value="ECO:0007669"/>
    <property type="project" value="TreeGrafter"/>
</dbReference>
<comment type="subcellular location">
    <subcellularLocation>
        <location evidence="1">Membrane</location>
    </subcellularLocation>
</comment>
<keyword evidence="3" id="KW-0472">Membrane</keyword>
<evidence type="ECO:0000256" key="1">
    <source>
        <dbReference type="ARBA" id="ARBA00004370"/>
    </source>
</evidence>
<dbReference type="SUPFAM" id="SSF117892">
    <property type="entry name" value="Band 7/SPFH domain"/>
    <property type="match status" value="1"/>
</dbReference>
<dbReference type="Proteomes" id="UP001159428">
    <property type="component" value="Unassembled WGS sequence"/>
</dbReference>
<dbReference type="Pfam" id="PF01145">
    <property type="entry name" value="Band_7"/>
    <property type="match status" value="1"/>
</dbReference>
<dbReference type="GO" id="GO:1901890">
    <property type="term" value="P:positive regulation of cell junction assembly"/>
    <property type="evidence" value="ECO:0007669"/>
    <property type="project" value="TreeGrafter"/>
</dbReference>
<dbReference type="CDD" id="cd03399">
    <property type="entry name" value="SPFH_flotillin"/>
    <property type="match status" value="1"/>
</dbReference>
<dbReference type="PANTHER" id="PTHR13806">
    <property type="entry name" value="FLOTILLIN-RELATED"/>
    <property type="match status" value="1"/>
</dbReference>
<dbReference type="GO" id="GO:0045807">
    <property type="term" value="P:positive regulation of endocytosis"/>
    <property type="evidence" value="ECO:0007669"/>
    <property type="project" value="TreeGrafter"/>
</dbReference>
<dbReference type="GO" id="GO:0002090">
    <property type="term" value="P:regulation of receptor internalization"/>
    <property type="evidence" value="ECO:0007669"/>
    <property type="project" value="TreeGrafter"/>
</dbReference>
<dbReference type="AlphaFoldDB" id="A0AAU9XAQ5"/>
<sequence>MKGTWYQTAGWTRSQCMGKGSQRSIIDLLGYLSTEERRRSRLGHVISSPYCCVQGTGNFCCVGQNFEMVFFETCGPNEAMVVSGVCHRKSALVSGGRIFVWPFIQKLQKISLNTMTLNVESPRVYTRHGVPISVTGIAQVKIQGQNQEMLYAACQQFLGKTQEQVRAVALETLEGHQRAIMGTMTVEEIYKDRKKFSKSVFEVASSDLVNMGVSVVSYTIKDIRDDEGYLLALGMARTAQVKRDARIGEAEAKRDSGIKEALAEEARQRAKYENDTEIAKAKRDYELKKAAYDIEVQTKKAESELAYALQASITKQKIKEEEMQIRVVERAQQINVQEQEISRKDRELEATIKRPAEADKYKMEKLAEANRNRVILEAEASAEAIRVKGEAEAFAIEAKAKAEAEQMAKKADAWKEYREAAVVDMVLATMPKIAAEVAAPLSQCKKIVMVSNGKCELGASKITGEILEIVANLPKSVEALTGIDISKAMKLTNRV</sequence>
<dbReference type="PANTHER" id="PTHR13806:SF46">
    <property type="entry name" value="FLOTILLIN-1-RELATED"/>
    <property type="match status" value="1"/>
</dbReference>
<dbReference type="InterPro" id="IPR036013">
    <property type="entry name" value="Band_7/SPFH_dom_sf"/>
</dbReference>
<dbReference type="GO" id="GO:0070528">
    <property type="term" value="P:protein kinase C signaling"/>
    <property type="evidence" value="ECO:0007669"/>
    <property type="project" value="TreeGrafter"/>
</dbReference>
<dbReference type="SMART" id="SM00244">
    <property type="entry name" value="PHB"/>
    <property type="match status" value="1"/>
</dbReference>
<dbReference type="FunFam" id="3.30.479.30:FF:000003">
    <property type="entry name" value="Flotillin 2"/>
    <property type="match status" value="1"/>
</dbReference>
<feature type="domain" description="Band 7" evidence="5">
    <location>
        <begin position="153"/>
        <end position="335"/>
    </location>
</feature>
<dbReference type="InterPro" id="IPR001107">
    <property type="entry name" value="Band_7"/>
</dbReference>
<evidence type="ECO:0000313" key="7">
    <source>
        <dbReference type="Proteomes" id="UP001159428"/>
    </source>
</evidence>
<evidence type="ECO:0000256" key="4">
    <source>
        <dbReference type="RuleBase" id="RU366054"/>
    </source>
</evidence>
<proteinExistence type="inferred from homology"/>
<protein>
    <recommendedName>
        <fullName evidence="5">Band 7 domain-containing protein</fullName>
    </recommendedName>
</protein>
<evidence type="ECO:0000256" key="2">
    <source>
        <dbReference type="ARBA" id="ARBA00007161"/>
    </source>
</evidence>
<organism evidence="6 7">
    <name type="scientific">Pocillopora meandrina</name>
    <dbReference type="NCBI Taxonomy" id="46732"/>
    <lineage>
        <taxon>Eukaryota</taxon>
        <taxon>Metazoa</taxon>
        <taxon>Cnidaria</taxon>
        <taxon>Anthozoa</taxon>
        <taxon>Hexacorallia</taxon>
        <taxon>Scleractinia</taxon>
        <taxon>Astrocoeniina</taxon>
        <taxon>Pocilloporidae</taxon>
        <taxon>Pocillopora</taxon>
    </lineage>
</organism>
<dbReference type="InterPro" id="IPR027705">
    <property type="entry name" value="Flotillin_fam"/>
</dbReference>
<gene>
    <name evidence="6" type="ORF">PMEA_00020545</name>
</gene>
<dbReference type="GO" id="GO:0072659">
    <property type="term" value="P:protein localization to plasma membrane"/>
    <property type="evidence" value="ECO:0007669"/>
    <property type="project" value="TreeGrafter"/>
</dbReference>
<keyword evidence="7" id="KW-1185">Reference proteome</keyword>
<name>A0AAU9XAQ5_9CNID</name>
<dbReference type="Gene3D" id="3.30.479.30">
    <property type="entry name" value="Band 7 domain"/>
    <property type="match status" value="1"/>
</dbReference>
<evidence type="ECO:0000256" key="3">
    <source>
        <dbReference type="ARBA" id="ARBA00023136"/>
    </source>
</evidence>